<dbReference type="FunFam" id="3.40.50.360:FF:000043">
    <property type="entry name" value="NAD(P)H dehydrogenase, quinone family"/>
    <property type="match status" value="1"/>
</dbReference>
<dbReference type="PANTHER" id="PTHR10204">
    <property type="entry name" value="NAD P H OXIDOREDUCTASE-RELATED"/>
    <property type="match status" value="1"/>
</dbReference>
<accession>A0A1Y5YZ78</accession>
<dbReference type="EMBL" id="FWZB01000021">
    <property type="protein sequence ID" value="SMD68424.1"/>
    <property type="molecule type" value="Genomic_DNA"/>
</dbReference>
<dbReference type="Pfam" id="PF02525">
    <property type="entry name" value="Flavodoxin_2"/>
    <property type="match status" value="1"/>
</dbReference>
<evidence type="ECO:0000256" key="2">
    <source>
        <dbReference type="ARBA" id="ARBA00023002"/>
    </source>
</evidence>
<dbReference type="InterPro" id="IPR029039">
    <property type="entry name" value="Flavoprotein-like_sf"/>
</dbReference>
<evidence type="ECO:0000313" key="5">
    <source>
        <dbReference type="Proteomes" id="UP000194499"/>
    </source>
</evidence>
<dbReference type="EC" id="1.6.5.2" evidence="4"/>
<dbReference type="Gene3D" id="3.40.50.360">
    <property type="match status" value="1"/>
</dbReference>
<evidence type="ECO:0000313" key="4">
    <source>
        <dbReference type="EMBL" id="SMD68424.1"/>
    </source>
</evidence>
<dbReference type="SUPFAM" id="SSF52218">
    <property type="entry name" value="Flavoproteins"/>
    <property type="match status" value="1"/>
</dbReference>
<dbReference type="GO" id="GO:0005829">
    <property type="term" value="C:cytosol"/>
    <property type="evidence" value="ECO:0007669"/>
    <property type="project" value="TreeGrafter"/>
</dbReference>
<gene>
    <name evidence="4" type="primary">kefF</name>
    <name evidence="4" type="ORF">BACERE00191_00619</name>
</gene>
<sequence>MYYLTFVKEVTIMVTAKPFTYPQIGGRTMKHVIVYAHPNTESFNHAILETVKKELEEKGHEVRVRDLYELNFNPVLDASDFISFSQGNTPADIKEEQEHISWADSITFIYPVWWAGLPAILKGYVDRVFSHGFAYAYGENGIEKLLSGKKGLLLSTMGNTKEAYTAGGMFEAMKKTADVGIFEFTGIETIEHTFYTSVPSVDDSVRKQYLEEVKDVVNRAF</sequence>
<evidence type="ECO:0000259" key="3">
    <source>
        <dbReference type="Pfam" id="PF02525"/>
    </source>
</evidence>
<proteinExistence type="inferred from homology"/>
<dbReference type="InterPro" id="IPR051545">
    <property type="entry name" value="NAD(P)H_dehydrogenase_qn"/>
</dbReference>
<dbReference type="AlphaFoldDB" id="A0A1Y5YZ78"/>
<dbReference type="GO" id="GO:0003955">
    <property type="term" value="F:NAD(P)H dehydrogenase (quinone) activity"/>
    <property type="evidence" value="ECO:0007669"/>
    <property type="project" value="UniProtKB-EC"/>
</dbReference>
<comment type="similarity">
    <text evidence="1">Belongs to the NAD(P)H dehydrogenase (quinone) family.</text>
</comment>
<dbReference type="Proteomes" id="UP000194499">
    <property type="component" value="Unassembled WGS sequence"/>
</dbReference>
<reference evidence="5" key="1">
    <citation type="submission" date="2017-04" db="EMBL/GenBank/DDBJ databases">
        <authorList>
            <person name="Criscuolo A."/>
        </authorList>
    </citation>
    <scope>NUCLEOTIDE SEQUENCE [LARGE SCALE GENOMIC DNA]</scope>
</reference>
<keyword evidence="2 4" id="KW-0560">Oxidoreductase</keyword>
<evidence type="ECO:0000256" key="1">
    <source>
        <dbReference type="ARBA" id="ARBA00006252"/>
    </source>
</evidence>
<name>A0A1Y5YZ78_9BACI</name>
<dbReference type="PANTHER" id="PTHR10204:SF34">
    <property type="entry name" value="NAD(P)H DEHYDROGENASE [QUINONE] 1 ISOFORM 1"/>
    <property type="match status" value="1"/>
</dbReference>
<dbReference type="InterPro" id="IPR003680">
    <property type="entry name" value="Flavodoxin_fold"/>
</dbReference>
<feature type="domain" description="Flavodoxin-like fold" evidence="3">
    <location>
        <begin position="29"/>
        <end position="215"/>
    </location>
</feature>
<protein>
    <submittedName>
        <fullName evidence="4">Glutathione-regulated potassium-efflux system ancillary protein KefF</fullName>
        <ecNumber evidence="4">1.6.5.2</ecNumber>
    </submittedName>
</protein>
<organism evidence="4 5">
    <name type="scientific">Bacillus pacificus</name>
    <dbReference type="NCBI Taxonomy" id="2026187"/>
    <lineage>
        <taxon>Bacteria</taxon>
        <taxon>Bacillati</taxon>
        <taxon>Bacillota</taxon>
        <taxon>Bacilli</taxon>
        <taxon>Bacillales</taxon>
        <taxon>Bacillaceae</taxon>
        <taxon>Bacillus</taxon>
        <taxon>Bacillus cereus group</taxon>
    </lineage>
</organism>